<dbReference type="Gene3D" id="1.20.1250.20">
    <property type="entry name" value="MFS general substrate transporter like domains"/>
    <property type="match status" value="2"/>
</dbReference>
<dbReference type="InterPro" id="IPR036259">
    <property type="entry name" value="MFS_trans_sf"/>
</dbReference>
<evidence type="ECO:0000259" key="7">
    <source>
        <dbReference type="PROSITE" id="PS50850"/>
    </source>
</evidence>
<feature type="transmembrane region" description="Helical" evidence="6">
    <location>
        <begin position="351"/>
        <end position="374"/>
    </location>
</feature>
<feature type="transmembrane region" description="Helical" evidence="6">
    <location>
        <begin position="317"/>
        <end position="339"/>
    </location>
</feature>
<gene>
    <name evidence="8" type="ORF">NBZ79_04510</name>
</gene>
<name>A0ABY4W5C3_9PROT</name>
<feature type="domain" description="Major facilitator superfamily (MFS) profile" evidence="7">
    <location>
        <begin position="17"/>
        <end position="407"/>
    </location>
</feature>
<feature type="transmembrane region" description="Helical" evidence="6">
    <location>
        <begin position="292"/>
        <end position="311"/>
    </location>
</feature>
<evidence type="ECO:0000256" key="6">
    <source>
        <dbReference type="SAM" id="Phobius"/>
    </source>
</evidence>
<reference evidence="8" key="1">
    <citation type="submission" date="2022-06" db="EMBL/GenBank/DDBJ databases">
        <title>Sneathiella actinostolidae sp. nov., isolated from a sea anemonein the Western Pacific Ocean.</title>
        <authorList>
            <person name="Wei M.J."/>
        </authorList>
    </citation>
    <scope>NUCLEOTIDE SEQUENCE</scope>
    <source>
        <strain evidence="8">PHK-P5</strain>
    </source>
</reference>
<keyword evidence="5 6" id="KW-0472">Membrane</keyword>
<dbReference type="InterPro" id="IPR011701">
    <property type="entry name" value="MFS"/>
</dbReference>
<dbReference type="Proteomes" id="UP001056291">
    <property type="component" value="Chromosome"/>
</dbReference>
<evidence type="ECO:0000313" key="8">
    <source>
        <dbReference type="EMBL" id="USG62238.1"/>
    </source>
</evidence>
<dbReference type="InterPro" id="IPR020846">
    <property type="entry name" value="MFS_dom"/>
</dbReference>
<dbReference type="InterPro" id="IPR050189">
    <property type="entry name" value="MFS_Efflux_Transporters"/>
</dbReference>
<dbReference type="PANTHER" id="PTHR43124">
    <property type="entry name" value="PURINE EFFLUX PUMP PBUE"/>
    <property type="match status" value="1"/>
</dbReference>
<feature type="transmembrane region" description="Helical" evidence="6">
    <location>
        <begin position="17"/>
        <end position="43"/>
    </location>
</feature>
<keyword evidence="3 6" id="KW-0812">Transmembrane</keyword>
<keyword evidence="9" id="KW-1185">Reference proteome</keyword>
<feature type="transmembrane region" description="Helical" evidence="6">
    <location>
        <begin position="262"/>
        <end position="285"/>
    </location>
</feature>
<dbReference type="RefSeq" id="WP_251935877.1">
    <property type="nucleotide sequence ID" value="NZ_CP098747.1"/>
</dbReference>
<feature type="transmembrane region" description="Helical" evidence="6">
    <location>
        <begin position="173"/>
        <end position="193"/>
    </location>
</feature>
<dbReference type="PANTHER" id="PTHR43124:SF3">
    <property type="entry name" value="CHLORAMPHENICOL EFFLUX PUMP RV0191"/>
    <property type="match status" value="1"/>
</dbReference>
<evidence type="ECO:0000256" key="2">
    <source>
        <dbReference type="ARBA" id="ARBA00022475"/>
    </source>
</evidence>
<comment type="subcellular location">
    <subcellularLocation>
        <location evidence="1">Cell membrane</location>
        <topology evidence="1">Multi-pass membrane protein</topology>
    </subcellularLocation>
</comment>
<evidence type="ECO:0000256" key="4">
    <source>
        <dbReference type="ARBA" id="ARBA00022989"/>
    </source>
</evidence>
<dbReference type="EMBL" id="CP098747">
    <property type="protein sequence ID" value="USG62238.1"/>
    <property type="molecule type" value="Genomic_DNA"/>
</dbReference>
<evidence type="ECO:0000256" key="5">
    <source>
        <dbReference type="ARBA" id="ARBA00023136"/>
    </source>
</evidence>
<proteinExistence type="predicted"/>
<keyword evidence="2" id="KW-1003">Cell membrane</keyword>
<evidence type="ECO:0000256" key="1">
    <source>
        <dbReference type="ARBA" id="ARBA00004651"/>
    </source>
</evidence>
<evidence type="ECO:0000313" key="9">
    <source>
        <dbReference type="Proteomes" id="UP001056291"/>
    </source>
</evidence>
<organism evidence="8 9">
    <name type="scientific">Sneathiella marina</name>
    <dbReference type="NCBI Taxonomy" id="2950108"/>
    <lineage>
        <taxon>Bacteria</taxon>
        <taxon>Pseudomonadati</taxon>
        <taxon>Pseudomonadota</taxon>
        <taxon>Alphaproteobacteria</taxon>
        <taxon>Sneathiellales</taxon>
        <taxon>Sneathiellaceae</taxon>
        <taxon>Sneathiella</taxon>
    </lineage>
</organism>
<accession>A0ABY4W5C3</accession>
<evidence type="ECO:0000256" key="3">
    <source>
        <dbReference type="ARBA" id="ARBA00022692"/>
    </source>
</evidence>
<feature type="transmembrane region" description="Helical" evidence="6">
    <location>
        <begin position="84"/>
        <end position="102"/>
    </location>
</feature>
<feature type="transmembrane region" description="Helical" evidence="6">
    <location>
        <begin position="108"/>
        <end position="130"/>
    </location>
</feature>
<keyword evidence="4 6" id="KW-1133">Transmembrane helix</keyword>
<protein>
    <submittedName>
        <fullName evidence="8">MFS transporter</fullName>
    </submittedName>
</protein>
<feature type="transmembrane region" description="Helical" evidence="6">
    <location>
        <begin position="142"/>
        <end position="167"/>
    </location>
</feature>
<dbReference type="PROSITE" id="PS50850">
    <property type="entry name" value="MFS"/>
    <property type="match status" value="1"/>
</dbReference>
<dbReference type="Pfam" id="PF07690">
    <property type="entry name" value="MFS_1"/>
    <property type="match status" value="1"/>
</dbReference>
<feature type="transmembrane region" description="Helical" evidence="6">
    <location>
        <begin position="228"/>
        <end position="250"/>
    </location>
</feature>
<feature type="transmembrane region" description="Helical" evidence="6">
    <location>
        <begin position="380"/>
        <end position="402"/>
    </location>
</feature>
<sequence>MLQATGTLSFVRQEWRFLLFGTLLAFWSGPGQTFVISVVGGHIREDFSLSHGDFGAIYTLATLVCAGLLWKAGPLVDSLPLRQFVIKVAIAMILAMVAFGFVQGPITLFLGIIAVRFLGQGMMTHIAFTSMARRYEAERGRAVAIAALGFPLGEALFPPLIVIAMGIVDWRLIWPAMAVLAAIMLLPTIPYLIRHTSNQDGHGVRDLMAADADAKHWTRAEMLRDKKFYLLAPTAMAQSGIFTGLFFHQVFLVAEKGWSFEWWSLCFTIFAVTSIFGGVASGILVDKFRARTLVPFVLLPLLGGSLVFSYAGPPFYAAVVMFILGLGAGATNPILSSLWPELYGTRHLGAIRSVATVVMVFGSALGPVFMGWALDADFTLHHIVLTSICIIIVSSALAKMALNTKSSFAK</sequence>
<dbReference type="SUPFAM" id="SSF103473">
    <property type="entry name" value="MFS general substrate transporter"/>
    <property type="match status" value="1"/>
</dbReference>
<feature type="transmembrane region" description="Helical" evidence="6">
    <location>
        <begin position="55"/>
        <end position="72"/>
    </location>
</feature>